<keyword evidence="8" id="KW-1185">Reference proteome</keyword>
<protein>
    <submittedName>
        <fullName evidence="9">Phospholipase A1 member A</fullName>
    </submittedName>
</protein>
<dbReference type="GO" id="GO:0017171">
    <property type="term" value="F:serine hydrolase activity"/>
    <property type="evidence" value="ECO:0007669"/>
    <property type="project" value="TreeGrafter"/>
</dbReference>
<dbReference type="GO" id="GO:0016298">
    <property type="term" value="F:lipase activity"/>
    <property type="evidence" value="ECO:0007669"/>
    <property type="project" value="InterPro"/>
</dbReference>
<dbReference type="RefSeq" id="XP_001354222.4">
    <property type="nucleotide sequence ID" value="XM_001354186.4"/>
</dbReference>
<evidence type="ECO:0000313" key="8">
    <source>
        <dbReference type="Proteomes" id="UP000001819"/>
    </source>
</evidence>
<evidence type="ECO:0000256" key="2">
    <source>
        <dbReference type="ARBA" id="ARBA00010701"/>
    </source>
</evidence>
<feature type="chain" id="PRO_5026110693" evidence="6">
    <location>
        <begin position="34"/>
        <end position="393"/>
    </location>
</feature>
<evidence type="ECO:0000256" key="5">
    <source>
        <dbReference type="SAM" id="MobiDB-lite"/>
    </source>
</evidence>
<dbReference type="Pfam" id="PF00151">
    <property type="entry name" value="Lipase"/>
    <property type="match status" value="1"/>
</dbReference>
<name>A0A6I8UEL2_DROPS</name>
<evidence type="ECO:0000256" key="6">
    <source>
        <dbReference type="SAM" id="SignalP"/>
    </source>
</evidence>
<dbReference type="Gene3D" id="3.40.50.1820">
    <property type="entry name" value="alpha/beta hydrolase"/>
    <property type="match status" value="1"/>
</dbReference>
<dbReference type="InParanoid" id="A0A6I8UEL2"/>
<evidence type="ECO:0000256" key="3">
    <source>
        <dbReference type="ARBA" id="ARBA00022525"/>
    </source>
</evidence>
<accession>A0A6I8UEL2</accession>
<dbReference type="AlphaFoldDB" id="A0A6I8UEL2"/>
<proteinExistence type="inferred from homology"/>
<dbReference type="GO" id="GO:0016042">
    <property type="term" value="P:lipid catabolic process"/>
    <property type="evidence" value="ECO:0007669"/>
    <property type="project" value="TreeGrafter"/>
</dbReference>
<feature type="region of interest" description="Disordered" evidence="5">
    <location>
        <begin position="369"/>
        <end position="393"/>
    </location>
</feature>
<reference evidence="9" key="1">
    <citation type="submission" date="2025-08" db="UniProtKB">
        <authorList>
            <consortium name="RefSeq"/>
        </authorList>
    </citation>
    <scope>IDENTIFICATION</scope>
    <source>
        <strain evidence="9">MV-25-SWS-2005</strain>
        <tissue evidence="9">Whole body</tissue>
    </source>
</reference>
<organism evidence="8 9">
    <name type="scientific">Drosophila pseudoobscura pseudoobscura</name>
    <name type="common">Fruit fly</name>
    <dbReference type="NCBI Taxonomy" id="46245"/>
    <lineage>
        <taxon>Eukaryota</taxon>
        <taxon>Metazoa</taxon>
        <taxon>Ecdysozoa</taxon>
        <taxon>Arthropoda</taxon>
        <taxon>Hexapoda</taxon>
        <taxon>Insecta</taxon>
        <taxon>Pterygota</taxon>
        <taxon>Neoptera</taxon>
        <taxon>Endopterygota</taxon>
        <taxon>Diptera</taxon>
        <taxon>Brachycera</taxon>
        <taxon>Muscomorpha</taxon>
        <taxon>Ephydroidea</taxon>
        <taxon>Drosophilidae</taxon>
        <taxon>Drosophila</taxon>
        <taxon>Sophophora</taxon>
    </lineage>
</organism>
<dbReference type="KEGG" id="dpo:4814155"/>
<feature type="signal peptide" evidence="6">
    <location>
        <begin position="1"/>
        <end position="33"/>
    </location>
</feature>
<comment type="similarity">
    <text evidence="2 4">Belongs to the AB hydrolase superfamily. Lipase family.</text>
</comment>
<dbReference type="InterPro" id="IPR013818">
    <property type="entry name" value="Lipase"/>
</dbReference>
<dbReference type="SUPFAM" id="SSF53474">
    <property type="entry name" value="alpha/beta-Hydrolases"/>
    <property type="match status" value="1"/>
</dbReference>
<feature type="domain" description="Lipase" evidence="7">
    <location>
        <begin position="105"/>
        <end position="328"/>
    </location>
</feature>
<feature type="compositionally biased region" description="Basic residues" evidence="5">
    <location>
        <begin position="382"/>
        <end position="393"/>
    </location>
</feature>
<dbReference type="PANTHER" id="PTHR11610">
    <property type="entry name" value="LIPASE"/>
    <property type="match status" value="1"/>
</dbReference>
<comment type="subcellular location">
    <subcellularLocation>
        <location evidence="1">Secreted</location>
    </subcellularLocation>
</comment>
<evidence type="ECO:0000259" key="7">
    <source>
        <dbReference type="Pfam" id="PF00151"/>
    </source>
</evidence>
<evidence type="ECO:0000256" key="1">
    <source>
        <dbReference type="ARBA" id="ARBA00004613"/>
    </source>
</evidence>
<gene>
    <name evidence="9" type="primary">LOC4814155</name>
</gene>
<dbReference type="InterPro" id="IPR000734">
    <property type="entry name" value="TAG_lipase"/>
</dbReference>
<dbReference type="FunCoup" id="A0A6I8UEL2">
    <property type="interactions" value="56"/>
</dbReference>
<dbReference type="InterPro" id="IPR029058">
    <property type="entry name" value="AB_hydrolase_fold"/>
</dbReference>
<dbReference type="ExpressionAtlas" id="A0A6I8UEL2">
    <property type="expression patterns" value="baseline"/>
</dbReference>
<keyword evidence="6" id="KW-0732">Signal</keyword>
<sequence length="393" mass="43425">MREAVAMETITSNALKTLLVAVAVLLPSMMALAQENKPKTPASIETIQKHNIQLLTEQLNRGWRAFCDAPVDEGVMSLFQGINPSDAALHVMTVTNRSVELPIKSISQLRDFDISPERKTLIYVNAFHTADSYFSVQEHLSLLQNSRRDLNVIVVDFARDVAQLYYAVRHHLSVHGYAIYNVLKALREAGIAPQDITLAGHSVGANIAALGAQLFARGSKQLVGQLVAIDPATMCRTTDILVKQGVAERVVVLHGEGDVFGVRVPVGHIDIYPNGIGYFPRRKLQPGCDSKICSHMYPFVLFMEALIEGVMIPATKCESWAKFRQGDCQFQNTLNIGLIYPSTARGLYFCLTQPNPPFTYMEHGLRYKTSPARTRDPEKSAKSGKKITKGTKG</sequence>
<keyword evidence="3" id="KW-0964">Secreted</keyword>
<dbReference type="Proteomes" id="UP000001819">
    <property type="component" value="Chromosome X"/>
</dbReference>
<dbReference type="GO" id="GO:0005615">
    <property type="term" value="C:extracellular space"/>
    <property type="evidence" value="ECO:0007669"/>
    <property type="project" value="TreeGrafter"/>
</dbReference>
<evidence type="ECO:0000313" key="9">
    <source>
        <dbReference type="RefSeq" id="XP_001354222.4"/>
    </source>
</evidence>
<dbReference type="PANTHER" id="PTHR11610:SF173">
    <property type="entry name" value="LIPASE DOMAIN-CONTAINING PROTEIN-RELATED"/>
    <property type="match status" value="1"/>
</dbReference>
<evidence type="ECO:0000256" key="4">
    <source>
        <dbReference type="RuleBase" id="RU004262"/>
    </source>
</evidence>